<protein>
    <submittedName>
        <fullName evidence="2">Uncharacterized protein</fullName>
    </submittedName>
</protein>
<dbReference type="EMBL" id="GL833129">
    <property type="protein sequence ID" value="EGB07970.1"/>
    <property type="molecule type" value="Genomic_DNA"/>
</dbReference>
<feature type="non-terminal residue" evidence="2">
    <location>
        <position position="132"/>
    </location>
</feature>
<evidence type="ECO:0000313" key="2">
    <source>
        <dbReference type="EMBL" id="EGB07970.1"/>
    </source>
</evidence>
<keyword evidence="3" id="KW-1185">Reference proteome</keyword>
<gene>
    <name evidence="2" type="ORF">AURANDRAFT_64583</name>
</gene>
<name>F0YAP3_AURAN</name>
<dbReference type="AlphaFoldDB" id="F0YAP3"/>
<sequence length="132" mass="14189">MADDAAARRAASAGAPEAQKTFAKACANSLEWHYKAAQRRGAPPSRPTILESDSKRPGWYEPPDATAAPPRVERRAEATDMQNQIDAVEFGLKQLRASADEPPDASVLERLTTAVTSLQKEMKTTLTGGQPA</sequence>
<reference evidence="2 3" key="1">
    <citation type="journal article" date="2011" name="Proc. Natl. Acad. Sci. U.S.A.">
        <title>Niche of harmful alga Aureococcus anophagefferens revealed through ecogenomics.</title>
        <authorList>
            <person name="Gobler C.J."/>
            <person name="Berry D.L."/>
            <person name="Dyhrman S.T."/>
            <person name="Wilhelm S.W."/>
            <person name="Salamov A."/>
            <person name="Lobanov A.V."/>
            <person name="Zhang Y."/>
            <person name="Collier J.L."/>
            <person name="Wurch L.L."/>
            <person name="Kustka A.B."/>
            <person name="Dill B.D."/>
            <person name="Shah M."/>
            <person name="VerBerkmoes N.C."/>
            <person name="Kuo A."/>
            <person name="Terry A."/>
            <person name="Pangilinan J."/>
            <person name="Lindquist E.A."/>
            <person name="Lucas S."/>
            <person name="Paulsen I.T."/>
            <person name="Hattenrath-Lehmann T.K."/>
            <person name="Talmage S.C."/>
            <person name="Walker E.A."/>
            <person name="Koch F."/>
            <person name="Burson A.M."/>
            <person name="Marcoval M.A."/>
            <person name="Tang Y.Z."/>
            <person name="Lecleir G.R."/>
            <person name="Coyne K.J."/>
            <person name="Berg G.M."/>
            <person name="Bertrand E.M."/>
            <person name="Saito M.A."/>
            <person name="Gladyshev V.N."/>
            <person name="Grigoriev I.V."/>
        </authorList>
    </citation>
    <scope>NUCLEOTIDE SEQUENCE [LARGE SCALE GENOMIC DNA]</scope>
    <source>
        <strain evidence="3">CCMP 1984</strain>
    </source>
</reference>
<feature type="region of interest" description="Disordered" evidence="1">
    <location>
        <begin position="1"/>
        <end position="20"/>
    </location>
</feature>
<dbReference type="RefSeq" id="XP_009037336.1">
    <property type="nucleotide sequence ID" value="XM_009039088.1"/>
</dbReference>
<dbReference type="Proteomes" id="UP000002729">
    <property type="component" value="Unassembled WGS sequence"/>
</dbReference>
<evidence type="ECO:0000256" key="1">
    <source>
        <dbReference type="SAM" id="MobiDB-lite"/>
    </source>
</evidence>
<evidence type="ECO:0000313" key="3">
    <source>
        <dbReference type="Proteomes" id="UP000002729"/>
    </source>
</evidence>
<proteinExistence type="predicted"/>
<accession>F0YAP3</accession>
<feature type="compositionally biased region" description="Low complexity" evidence="1">
    <location>
        <begin position="8"/>
        <end position="18"/>
    </location>
</feature>
<dbReference type="InParanoid" id="F0YAP3"/>
<feature type="region of interest" description="Disordered" evidence="1">
    <location>
        <begin position="37"/>
        <end position="80"/>
    </location>
</feature>
<dbReference type="KEGG" id="aaf:AURANDRAFT_64583"/>
<dbReference type="GeneID" id="20224907"/>
<organism evidence="3">
    <name type="scientific">Aureococcus anophagefferens</name>
    <name type="common">Harmful bloom alga</name>
    <dbReference type="NCBI Taxonomy" id="44056"/>
    <lineage>
        <taxon>Eukaryota</taxon>
        <taxon>Sar</taxon>
        <taxon>Stramenopiles</taxon>
        <taxon>Ochrophyta</taxon>
        <taxon>Pelagophyceae</taxon>
        <taxon>Pelagomonadales</taxon>
        <taxon>Pelagomonadaceae</taxon>
        <taxon>Aureococcus</taxon>
    </lineage>
</organism>